<proteinExistence type="predicted"/>
<gene>
    <name evidence="1" type="ORF">SDC9_20024</name>
</gene>
<dbReference type="InterPro" id="IPR036280">
    <property type="entry name" value="Multihaem_cyt_sf"/>
</dbReference>
<dbReference type="NCBIfam" id="TIGR01909">
    <property type="entry name" value="C_GCAxxG_C_C"/>
    <property type="match status" value="1"/>
</dbReference>
<dbReference type="InterPro" id="IPR010181">
    <property type="entry name" value="CGCAxxGCC_motif"/>
</dbReference>
<evidence type="ECO:0008006" key="2">
    <source>
        <dbReference type="Google" id="ProtNLM"/>
    </source>
</evidence>
<protein>
    <recommendedName>
        <fullName evidence="2">C_GCAxxG_C_C family protein</fullName>
    </recommendedName>
</protein>
<dbReference type="AlphaFoldDB" id="A0A644U5P2"/>
<comment type="caution">
    <text evidence="1">The sequence shown here is derived from an EMBL/GenBank/DDBJ whole genome shotgun (WGS) entry which is preliminary data.</text>
</comment>
<name>A0A644U5P2_9ZZZZ</name>
<accession>A0A644U5P2</accession>
<dbReference type="NCBIfam" id="NF045669">
    <property type="entry name" value="DVU1555_fam_CGA"/>
    <property type="match status" value="1"/>
</dbReference>
<reference evidence="1" key="1">
    <citation type="submission" date="2019-08" db="EMBL/GenBank/DDBJ databases">
        <authorList>
            <person name="Kucharzyk K."/>
            <person name="Murdoch R.W."/>
            <person name="Higgins S."/>
            <person name="Loffler F."/>
        </authorList>
    </citation>
    <scope>NUCLEOTIDE SEQUENCE</scope>
</reference>
<dbReference type="SUPFAM" id="SSF48695">
    <property type="entry name" value="Multiheme cytochromes"/>
    <property type="match status" value="1"/>
</dbReference>
<organism evidence="1">
    <name type="scientific">bioreactor metagenome</name>
    <dbReference type="NCBI Taxonomy" id="1076179"/>
    <lineage>
        <taxon>unclassified sequences</taxon>
        <taxon>metagenomes</taxon>
        <taxon>ecological metagenomes</taxon>
    </lineage>
</organism>
<evidence type="ECO:0000313" key="1">
    <source>
        <dbReference type="EMBL" id="MPL74213.1"/>
    </source>
</evidence>
<sequence length="149" mass="16213">MPVDGFRLFQLAAQGFCCSQILIMIGLEDQGKVAPELIRAMHGLCGGMGRSGATCGVLTGGACLIGLAAGKGTVSEQAHPRVHRMVQELLEWFEETYGSLLCEDILHYKLEEGTDYPVKCGSTISAAYDKVQELLAAHMEPENEYEEFI</sequence>
<dbReference type="Pfam" id="PF09719">
    <property type="entry name" value="C_GCAxxG_C_C"/>
    <property type="match status" value="1"/>
</dbReference>
<dbReference type="EMBL" id="VSSQ01000079">
    <property type="protein sequence ID" value="MPL74213.1"/>
    <property type="molecule type" value="Genomic_DNA"/>
</dbReference>